<dbReference type="PANTHER" id="PTHR34136">
    <property type="match status" value="1"/>
</dbReference>
<keyword evidence="5" id="KW-1185">Reference proteome</keyword>
<sequence length="222" mass="25036">MDSKMNVFDIEINKCPAKEAMKAAIGYLGSMPVSVIEMVTAEGLMRINEAQELKEGISQFDLVLAGDKMILEAAEVTDRKYLQETEGQVFLKMFLRYLHKNHKRVYLLVGSEEEGQQFYDYLQKNYSGIQVAGLAKVSAEDRADDMLVNAINGGEADCVFASLPAPLEQEFIIRNRSRLDAEVWLGMGPGILSVRRRGFGEGRIARFVTKYILKKEVEKSKR</sequence>
<dbReference type="OrthoDB" id="1770743at2"/>
<comment type="caution">
    <text evidence="4">The sequence shown here is derived from an EMBL/GenBank/DDBJ whole genome shotgun (WGS) entry which is preliminary data.</text>
</comment>
<dbReference type="AlphaFoldDB" id="A0A850HKZ2"/>
<evidence type="ECO:0000313" key="5">
    <source>
        <dbReference type="Proteomes" id="UP000528555"/>
    </source>
</evidence>
<evidence type="ECO:0008006" key="7">
    <source>
        <dbReference type="Google" id="ProtNLM"/>
    </source>
</evidence>
<dbReference type="RefSeq" id="WP_101695824.1">
    <property type="nucleotide sequence ID" value="NZ_JAAITX010000004.1"/>
</dbReference>
<dbReference type="GO" id="GO:0016758">
    <property type="term" value="F:hexosyltransferase activity"/>
    <property type="evidence" value="ECO:0007669"/>
    <property type="project" value="TreeGrafter"/>
</dbReference>
<evidence type="ECO:0000256" key="2">
    <source>
        <dbReference type="ARBA" id="ARBA00022679"/>
    </source>
</evidence>
<dbReference type="EMBL" id="JAAITX010000004">
    <property type="protein sequence ID" value="NVH58439.1"/>
    <property type="molecule type" value="Genomic_DNA"/>
</dbReference>
<keyword evidence="2" id="KW-0808">Transferase</keyword>
<accession>A0A850HKZ2</accession>
<evidence type="ECO:0000256" key="1">
    <source>
        <dbReference type="ARBA" id="ARBA00022676"/>
    </source>
</evidence>
<reference evidence="4" key="2">
    <citation type="submission" date="2020-02" db="EMBL/GenBank/DDBJ databases">
        <authorList>
            <person name="Littmann E."/>
            <person name="Sorbara M."/>
        </authorList>
    </citation>
    <scope>NUCLEOTIDE SEQUENCE</scope>
    <source>
        <strain evidence="4">MSK.17.11</strain>
        <strain evidence="3">MSK.17.38</strain>
    </source>
</reference>
<organism evidence="4 5">
    <name type="scientific">Dorea phocaeensis</name>
    <dbReference type="NCBI Taxonomy" id="2040291"/>
    <lineage>
        <taxon>Bacteria</taxon>
        <taxon>Bacillati</taxon>
        <taxon>Bacillota</taxon>
        <taxon>Clostridia</taxon>
        <taxon>Lachnospirales</taxon>
        <taxon>Lachnospiraceae</taxon>
        <taxon>Dorea</taxon>
    </lineage>
</organism>
<evidence type="ECO:0000313" key="4">
    <source>
        <dbReference type="EMBL" id="NVH58439.1"/>
    </source>
</evidence>
<name>A0A850HKZ2_9FIRM</name>
<dbReference type="PANTHER" id="PTHR34136:SF1">
    <property type="entry name" value="UDP-N-ACETYL-D-MANNOSAMINURONIC ACID TRANSFERASE"/>
    <property type="match status" value="1"/>
</dbReference>
<dbReference type="Proteomes" id="UP000528555">
    <property type="component" value="Unassembled WGS sequence"/>
</dbReference>
<gene>
    <name evidence="4" type="ORF">G5A66_07220</name>
    <name evidence="3" type="ORF">G5A75_07240</name>
</gene>
<protein>
    <recommendedName>
        <fullName evidence="7">Glycosyltransferase</fullName>
    </recommendedName>
</protein>
<evidence type="ECO:0000313" key="3">
    <source>
        <dbReference type="EMBL" id="NSK14665.1"/>
    </source>
</evidence>
<dbReference type="Pfam" id="PF03808">
    <property type="entry name" value="Glyco_tran_WecG"/>
    <property type="match status" value="1"/>
</dbReference>
<reference evidence="5 6" key="1">
    <citation type="journal article" date="2020" name="Cell Host Microbe">
        <title>Functional and Genomic Variation between Human-Derived Isolates of Lachnospiraceae Reveals Inter- and Intra-Species Diversity.</title>
        <authorList>
            <person name="Sorbara M.T."/>
            <person name="Littmann E.R."/>
            <person name="Fontana E."/>
            <person name="Moody T.U."/>
            <person name="Kohout C.E."/>
            <person name="Gjonbalaj M."/>
            <person name="Eaton V."/>
            <person name="Seok R."/>
            <person name="Leiner I.M."/>
            <person name="Pamer E.G."/>
        </authorList>
    </citation>
    <scope>NUCLEOTIDE SEQUENCE [LARGE SCALE GENOMIC DNA]</scope>
    <source>
        <strain evidence="4 5">MSK.17.11</strain>
        <strain evidence="3 6">MSK.17.38</strain>
    </source>
</reference>
<evidence type="ECO:0000313" key="6">
    <source>
        <dbReference type="Proteomes" id="UP000701680"/>
    </source>
</evidence>
<dbReference type="Proteomes" id="UP000701680">
    <property type="component" value="Unassembled WGS sequence"/>
</dbReference>
<keyword evidence="1" id="KW-0328">Glycosyltransferase</keyword>
<proteinExistence type="predicted"/>
<dbReference type="EMBL" id="JAAIUO010000004">
    <property type="protein sequence ID" value="NSK14665.1"/>
    <property type="molecule type" value="Genomic_DNA"/>
</dbReference>
<dbReference type="InterPro" id="IPR004629">
    <property type="entry name" value="WecG_TagA_CpsF"/>
</dbReference>